<dbReference type="AlphaFoldDB" id="A0A2A3YFT9"/>
<proteinExistence type="predicted"/>
<accession>A0A2A3YFT9</accession>
<dbReference type="Gene3D" id="1.10.10.10">
    <property type="entry name" value="Winged helix-like DNA-binding domain superfamily/Winged helix DNA-binding domain"/>
    <property type="match status" value="1"/>
</dbReference>
<protein>
    <submittedName>
        <fullName evidence="1">Uncharacterized protein</fullName>
    </submittedName>
</protein>
<comment type="caution">
    <text evidence="1">The sequence shown here is derived from an EMBL/GenBank/DDBJ whole genome shotgun (WGS) entry which is preliminary data.</text>
</comment>
<sequence>MARIERAKRDAAILEALAQGRTQRQAADEHGVSKTTVHRVLTNMQETLPEQAVARDLMMSRFATYRAHLWPLLEQDPVRTVPRLLEVDQLEARTRGMFEPQQGEGTAEVSGMLAMLIGRREGGAA</sequence>
<name>A0A2A3YFT9_9MICO</name>
<dbReference type="EMBL" id="NRGR01000025">
    <property type="protein sequence ID" value="PCC38203.1"/>
    <property type="molecule type" value="Genomic_DNA"/>
</dbReference>
<dbReference type="InterPro" id="IPR036388">
    <property type="entry name" value="WH-like_DNA-bd_sf"/>
</dbReference>
<evidence type="ECO:0000313" key="2">
    <source>
        <dbReference type="Proteomes" id="UP000218598"/>
    </source>
</evidence>
<dbReference type="Proteomes" id="UP000218598">
    <property type="component" value="Unassembled WGS sequence"/>
</dbReference>
<organism evidence="1 2">
    <name type="scientific">Brachybacterium alimentarium</name>
    <dbReference type="NCBI Taxonomy" id="47845"/>
    <lineage>
        <taxon>Bacteria</taxon>
        <taxon>Bacillati</taxon>
        <taxon>Actinomycetota</taxon>
        <taxon>Actinomycetes</taxon>
        <taxon>Micrococcales</taxon>
        <taxon>Dermabacteraceae</taxon>
        <taxon>Brachybacterium</taxon>
    </lineage>
</organism>
<dbReference type="OrthoDB" id="4793281at2"/>
<dbReference type="Pfam" id="PF13384">
    <property type="entry name" value="HTH_23"/>
    <property type="match status" value="1"/>
</dbReference>
<gene>
    <name evidence="1" type="ORF">CIK66_15270</name>
</gene>
<reference evidence="1 2" key="1">
    <citation type="journal article" date="2017" name="Elife">
        <title>Extensive horizontal gene transfer in cheese-associated bacteria.</title>
        <authorList>
            <person name="Bonham K.S."/>
            <person name="Wolfe B.E."/>
            <person name="Dutton R.J."/>
        </authorList>
    </citation>
    <scope>NUCLEOTIDE SEQUENCE [LARGE SCALE GENOMIC DNA]</scope>
    <source>
        <strain evidence="1 2">341_9</strain>
    </source>
</reference>
<evidence type="ECO:0000313" key="1">
    <source>
        <dbReference type="EMBL" id="PCC38203.1"/>
    </source>
</evidence>
<keyword evidence="2" id="KW-1185">Reference proteome</keyword>